<comment type="catalytic activity">
    <reaction evidence="8">
        <text>(1S,2R)-1-C-(indol-3-yl)glycerol 3-phosphate + L-serine = D-glyceraldehyde 3-phosphate + L-tryptophan + H2O</text>
        <dbReference type="Rhea" id="RHEA:10532"/>
        <dbReference type="ChEBI" id="CHEBI:15377"/>
        <dbReference type="ChEBI" id="CHEBI:33384"/>
        <dbReference type="ChEBI" id="CHEBI:57912"/>
        <dbReference type="ChEBI" id="CHEBI:58866"/>
        <dbReference type="ChEBI" id="CHEBI:59776"/>
        <dbReference type="EC" id="4.2.1.20"/>
    </reaction>
</comment>
<organism evidence="9 10">
    <name type="scientific">Actinophytocola algeriensis</name>
    <dbReference type="NCBI Taxonomy" id="1768010"/>
    <lineage>
        <taxon>Bacteria</taxon>
        <taxon>Bacillati</taxon>
        <taxon>Actinomycetota</taxon>
        <taxon>Actinomycetes</taxon>
        <taxon>Pseudonocardiales</taxon>
        <taxon>Pseudonocardiaceae</taxon>
    </lineage>
</organism>
<evidence type="ECO:0000313" key="9">
    <source>
        <dbReference type="EMBL" id="MBB4912713.1"/>
    </source>
</evidence>
<dbReference type="GO" id="GO:0005829">
    <property type="term" value="C:cytosol"/>
    <property type="evidence" value="ECO:0007669"/>
    <property type="project" value="TreeGrafter"/>
</dbReference>
<dbReference type="RefSeq" id="WP_184816694.1">
    <property type="nucleotide sequence ID" value="NZ_JACHJQ010000016.1"/>
</dbReference>
<protein>
    <recommendedName>
        <fullName evidence="3">tryptophan synthase</fullName>
        <ecNumber evidence="3">4.2.1.20</ecNumber>
    </recommendedName>
</protein>
<dbReference type="UniPathway" id="UPA00035">
    <property type="reaction ID" value="UER00044"/>
</dbReference>
<dbReference type="InterPro" id="IPR002028">
    <property type="entry name" value="Trp_synthase_suA"/>
</dbReference>
<dbReference type="EMBL" id="JACHJQ010000016">
    <property type="protein sequence ID" value="MBB4912713.1"/>
    <property type="molecule type" value="Genomic_DNA"/>
</dbReference>
<evidence type="ECO:0000256" key="3">
    <source>
        <dbReference type="ARBA" id="ARBA00012043"/>
    </source>
</evidence>
<dbReference type="Gene3D" id="3.20.20.70">
    <property type="entry name" value="Aldolase class I"/>
    <property type="match status" value="1"/>
</dbReference>
<comment type="subunit">
    <text evidence="2">Tetramer of two alpha and two beta chains.</text>
</comment>
<proteinExistence type="predicted"/>
<evidence type="ECO:0000256" key="5">
    <source>
        <dbReference type="ARBA" id="ARBA00022822"/>
    </source>
</evidence>
<evidence type="ECO:0000256" key="1">
    <source>
        <dbReference type="ARBA" id="ARBA00004733"/>
    </source>
</evidence>
<sequence>MSRASLQDLASAPRLRHRLGFGLYLIPGYPTWEASVDAVRAAVTQDVDFIEFPILRDRTFSARTGGPVAAALAKAHPDLLDLASPALYEWLDEIPAPVGVVYESAWPALDDCRIPHTLADRCAGLICEHNATPFQGHARHARVWRTPLVATIRATPDTVDAHDIDVLEHGGGFIYLALSGTTGERGSIDDSVARKIRAARDYRADLPVYAAFGIRTPDDVAAVAAAGADGFIVGSHALHLLGTGGLGAYEHWLRSMTTARATALPAQSR</sequence>
<keyword evidence="4" id="KW-0028">Amino-acid biosynthesis</keyword>
<name>A0A7W7QG03_9PSEU</name>
<accession>A0A7W7QG03</accession>
<comment type="pathway">
    <text evidence="1">Amino-acid biosynthesis; L-tryptophan biosynthesis; L-tryptophan from chorismate: step 5/5.</text>
</comment>
<dbReference type="InterPro" id="IPR013785">
    <property type="entry name" value="Aldolase_TIM"/>
</dbReference>
<evidence type="ECO:0000256" key="2">
    <source>
        <dbReference type="ARBA" id="ARBA00011270"/>
    </source>
</evidence>
<keyword evidence="6" id="KW-0057">Aromatic amino acid biosynthesis</keyword>
<dbReference type="PANTHER" id="PTHR43406">
    <property type="entry name" value="TRYPTOPHAN SYNTHASE, ALPHA CHAIN"/>
    <property type="match status" value="1"/>
</dbReference>
<dbReference type="AlphaFoldDB" id="A0A7W7QG03"/>
<keyword evidence="10" id="KW-1185">Reference proteome</keyword>
<evidence type="ECO:0000313" key="10">
    <source>
        <dbReference type="Proteomes" id="UP000520767"/>
    </source>
</evidence>
<dbReference type="GO" id="GO:0004834">
    <property type="term" value="F:tryptophan synthase activity"/>
    <property type="evidence" value="ECO:0007669"/>
    <property type="project" value="UniProtKB-EC"/>
</dbReference>
<evidence type="ECO:0000256" key="8">
    <source>
        <dbReference type="ARBA" id="ARBA00049047"/>
    </source>
</evidence>
<evidence type="ECO:0000256" key="4">
    <source>
        <dbReference type="ARBA" id="ARBA00022605"/>
    </source>
</evidence>
<comment type="caution">
    <text evidence="9">The sequence shown here is derived from an EMBL/GenBank/DDBJ whole genome shotgun (WGS) entry which is preliminary data.</text>
</comment>
<dbReference type="Pfam" id="PF00290">
    <property type="entry name" value="Trp_syntA"/>
    <property type="match status" value="1"/>
</dbReference>
<evidence type="ECO:0000256" key="6">
    <source>
        <dbReference type="ARBA" id="ARBA00023141"/>
    </source>
</evidence>
<dbReference type="InterPro" id="IPR011060">
    <property type="entry name" value="RibuloseP-bd_barrel"/>
</dbReference>
<dbReference type="PANTHER" id="PTHR43406:SF1">
    <property type="entry name" value="TRYPTOPHAN SYNTHASE ALPHA CHAIN, CHLOROPLASTIC"/>
    <property type="match status" value="1"/>
</dbReference>
<dbReference type="EC" id="4.2.1.20" evidence="3"/>
<dbReference type="SUPFAM" id="SSF51366">
    <property type="entry name" value="Ribulose-phoshate binding barrel"/>
    <property type="match status" value="1"/>
</dbReference>
<gene>
    <name evidence="9" type="ORF">FHR82_008987</name>
</gene>
<keyword evidence="7 9" id="KW-0456">Lyase</keyword>
<keyword evidence="5" id="KW-0822">Tryptophan biosynthesis</keyword>
<dbReference type="Proteomes" id="UP000520767">
    <property type="component" value="Unassembled WGS sequence"/>
</dbReference>
<evidence type="ECO:0000256" key="7">
    <source>
        <dbReference type="ARBA" id="ARBA00023239"/>
    </source>
</evidence>
<reference evidence="9 10" key="1">
    <citation type="submission" date="2020-08" db="EMBL/GenBank/DDBJ databases">
        <title>Genomic Encyclopedia of Type Strains, Phase III (KMG-III): the genomes of soil and plant-associated and newly described type strains.</title>
        <authorList>
            <person name="Whitman W."/>
        </authorList>
    </citation>
    <scope>NUCLEOTIDE SEQUENCE [LARGE SCALE GENOMIC DNA]</scope>
    <source>
        <strain evidence="9 10">CECT 8960</strain>
    </source>
</reference>